<dbReference type="HAMAP" id="MF_00020">
    <property type="entry name" value="Acetate_kinase"/>
    <property type="match status" value="1"/>
</dbReference>
<feature type="binding site" evidence="9">
    <location>
        <position position="21"/>
    </location>
    <ligand>
        <name>ATP</name>
        <dbReference type="ChEBI" id="CHEBI:30616"/>
    </ligand>
</feature>
<accession>A0A378LG95</accession>
<evidence type="ECO:0000256" key="9">
    <source>
        <dbReference type="HAMAP-Rule" id="MF_00020"/>
    </source>
</evidence>
<dbReference type="EMBL" id="UGOY01000001">
    <property type="protein sequence ID" value="STY23101.1"/>
    <property type="molecule type" value="Genomic_DNA"/>
</dbReference>
<proteinExistence type="inferred from homology"/>
<dbReference type="Pfam" id="PF00871">
    <property type="entry name" value="Acetate_kinase"/>
    <property type="match status" value="1"/>
</dbReference>
<comment type="similarity">
    <text evidence="1 9 10">Belongs to the acetokinase family.</text>
</comment>
<feature type="site" description="Transition state stabilizer" evidence="9">
    <location>
        <position position="237"/>
    </location>
</feature>
<gene>
    <name evidence="9 12" type="primary">ackA</name>
    <name evidence="11" type="ORF">Lstg_0613</name>
    <name evidence="12" type="ORF">NCTC11991_01703</name>
</gene>
<dbReference type="PANTHER" id="PTHR21060:SF21">
    <property type="entry name" value="ACETATE KINASE"/>
    <property type="match status" value="1"/>
</dbReference>
<dbReference type="AlphaFoldDB" id="A0A378LG95"/>
<evidence type="ECO:0000313" key="11">
    <source>
        <dbReference type="EMBL" id="KTD80079.1"/>
    </source>
</evidence>
<evidence type="ECO:0000256" key="7">
    <source>
        <dbReference type="ARBA" id="ARBA00022840"/>
    </source>
</evidence>
<evidence type="ECO:0000313" key="12">
    <source>
        <dbReference type="EMBL" id="STY23101.1"/>
    </source>
</evidence>
<dbReference type="GO" id="GO:0005829">
    <property type="term" value="C:cytosol"/>
    <property type="evidence" value="ECO:0007669"/>
    <property type="project" value="TreeGrafter"/>
</dbReference>
<dbReference type="STRING" id="460.Lstg_0613"/>
<dbReference type="Gene3D" id="3.30.420.40">
    <property type="match status" value="2"/>
</dbReference>
<keyword evidence="8 9" id="KW-0460">Magnesium</keyword>
<dbReference type="PRINTS" id="PR00471">
    <property type="entry name" value="ACETATEKNASE"/>
</dbReference>
<comment type="function">
    <text evidence="9">Catalyzes the formation of acetyl phosphate from acetate and ATP. Can also catalyze the reverse reaction.</text>
</comment>
<dbReference type="InterPro" id="IPR004372">
    <property type="entry name" value="Ac/propionate_kinase"/>
</dbReference>
<reference evidence="12 14" key="2">
    <citation type="submission" date="2018-06" db="EMBL/GenBank/DDBJ databases">
        <authorList>
            <consortium name="Pathogen Informatics"/>
            <person name="Doyle S."/>
        </authorList>
    </citation>
    <scope>NUCLEOTIDE SEQUENCE [LARGE SCALE GENOMIC DNA]</scope>
    <source>
        <strain evidence="12 14">NCTC11991</strain>
    </source>
</reference>
<dbReference type="NCBIfam" id="TIGR00016">
    <property type="entry name" value="ackA"/>
    <property type="match status" value="1"/>
</dbReference>
<evidence type="ECO:0000256" key="8">
    <source>
        <dbReference type="ARBA" id="ARBA00022842"/>
    </source>
</evidence>
<dbReference type="GO" id="GO:0008776">
    <property type="term" value="F:acetate kinase activity"/>
    <property type="evidence" value="ECO:0007669"/>
    <property type="project" value="UniProtKB-UniRule"/>
</dbReference>
<dbReference type="PIRSF" id="PIRSF000722">
    <property type="entry name" value="Acetate_prop_kin"/>
    <property type="match status" value="1"/>
</dbReference>
<feature type="binding site" evidence="9">
    <location>
        <begin position="279"/>
        <end position="281"/>
    </location>
    <ligand>
        <name>ATP</name>
        <dbReference type="ChEBI" id="CHEBI:30616"/>
    </ligand>
</feature>
<feature type="binding site" evidence="9">
    <location>
        <begin position="204"/>
        <end position="208"/>
    </location>
    <ligand>
        <name>ATP</name>
        <dbReference type="ChEBI" id="CHEBI:30616"/>
    </ligand>
</feature>
<feature type="binding site" evidence="9">
    <location>
        <position position="92"/>
    </location>
    <ligand>
        <name>substrate</name>
    </ligand>
</feature>
<dbReference type="Proteomes" id="UP000255110">
    <property type="component" value="Unassembled WGS sequence"/>
</dbReference>
<keyword evidence="4 9" id="KW-0479">Metal-binding</keyword>
<feature type="active site" description="Proton donor/acceptor" evidence="9">
    <location>
        <position position="149"/>
    </location>
</feature>
<comment type="catalytic activity">
    <reaction evidence="9">
        <text>acetate + ATP = acetyl phosphate + ADP</text>
        <dbReference type="Rhea" id="RHEA:11352"/>
        <dbReference type="ChEBI" id="CHEBI:22191"/>
        <dbReference type="ChEBI" id="CHEBI:30089"/>
        <dbReference type="ChEBI" id="CHEBI:30616"/>
        <dbReference type="ChEBI" id="CHEBI:456216"/>
        <dbReference type="EC" id="2.7.2.1"/>
    </reaction>
</comment>
<comment type="subunit">
    <text evidence="9">Homodimer.</text>
</comment>
<keyword evidence="2 9" id="KW-0963">Cytoplasm</keyword>
<evidence type="ECO:0000256" key="3">
    <source>
        <dbReference type="ARBA" id="ARBA00022679"/>
    </source>
</evidence>
<protein>
    <recommendedName>
        <fullName evidence="9">Acetate kinase</fullName>
        <ecNumber evidence="9">2.7.2.1</ecNumber>
    </recommendedName>
    <alternativeName>
        <fullName evidence="9">Acetokinase</fullName>
    </alternativeName>
</protein>
<dbReference type="InterPro" id="IPR000890">
    <property type="entry name" value="Aliphatic_acid_kin_short-chain"/>
</dbReference>
<reference evidence="11 13" key="1">
    <citation type="submission" date="2015-11" db="EMBL/GenBank/DDBJ databases">
        <title>Genomic analysis of 38 Legionella species identifies large and diverse effector repertoires.</title>
        <authorList>
            <person name="Burstein D."/>
            <person name="Amaro F."/>
            <person name="Zusman T."/>
            <person name="Lifshitz Z."/>
            <person name="Cohen O."/>
            <person name="Gilbert J.A."/>
            <person name="Pupko T."/>
            <person name="Shuman H.A."/>
            <person name="Segal G."/>
        </authorList>
    </citation>
    <scope>NUCLEOTIDE SEQUENCE [LARGE SCALE GENOMIC DNA]</scope>
    <source>
        <strain evidence="11 13">SC-18-C9</strain>
    </source>
</reference>
<comment type="pathway">
    <text evidence="9">Metabolic intermediate biosynthesis; acetyl-CoA biosynthesis; acetyl-CoA from acetate: step 1/2.</text>
</comment>
<feature type="binding site" evidence="9">
    <location>
        <begin position="324"/>
        <end position="328"/>
    </location>
    <ligand>
        <name>ATP</name>
        <dbReference type="ChEBI" id="CHEBI:30616"/>
    </ligand>
</feature>
<dbReference type="EMBL" id="LNYZ01000004">
    <property type="protein sequence ID" value="KTD80079.1"/>
    <property type="molecule type" value="Genomic_DNA"/>
</dbReference>
<evidence type="ECO:0000256" key="6">
    <source>
        <dbReference type="ARBA" id="ARBA00022777"/>
    </source>
</evidence>
<dbReference type="InterPro" id="IPR043129">
    <property type="entry name" value="ATPase_NBD"/>
</dbReference>
<dbReference type="SUPFAM" id="SSF53067">
    <property type="entry name" value="Actin-like ATPase domain"/>
    <property type="match status" value="2"/>
</dbReference>
<comment type="cofactor">
    <cofactor evidence="9">
        <name>Mg(2+)</name>
        <dbReference type="ChEBI" id="CHEBI:18420"/>
    </cofactor>
    <cofactor evidence="9">
        <name>Mn(2+)</name>
        <dbReference type="ChEBI" id="CHEBI:29035"/>
    </cofactor>
    <text evidence="9">Mg(2+). Can also accept Mn(2+).</text>
</comment>
<organism evidence="12 14">
    <name type="scientific">Legionella steigerwaltii</name>
    <dbReference type="NCBI Taxonomy" id="460"/>
    <lineage>
        <taxon>Bacteria</taxon>
        <taxon>Pseudomonadati</taxon>
        <taxon>Pseudomonadota</taxon>
        <taxon>Gammaproteobacteria</taxon>
        <taxon>Legionellales</taxon>
        <taxon>Legionellaceae</taxon>
        <taxon>Legionella</taxon>
    </lineage>
</organism>
<dbReference type="GO" id="GO:0006085">
    <property type="term" value="P:acetyl-CoA biosynthetic process"/>
    <property type="evidence" value="ECO:0007669"/>
    <property type="project" value="UniProtKB-UniRule"/>
</dbReference>
<dbReference type="RefSeq" id="WP_058476205.1">
    <property type="nucleotide sequence ID" value="NZ_CAAAIO010000003.1"/>
</dbReference>
<evidence type="ECO:0000313" key="14">
    <source>
        <dbReference type="Proteomes" id="UP000255110"/>
    </source>
</evidence>
<keyword evidence="13" id="KW-1185">Reference proteome</keyword>
<dbReference type="GO" id="GO:0006083">
    <property type="term" value="P:acetate metabolic process"/>
    <property type="evidence" value="ECO:0007669"/>
    <property type="project" value="TreeGrafter"/>
</dbReference>
<dbReference type="PANTHER" id="PTHR21060">
    <property type="entry name" value="ACETATE KINASE"/>
    <property type="match status" value="1"/>
</dbReference>
<keyword evidence="5 9" id="KW-0547">Nucleotide-binding</keyword>
<dbReference type="GO" id="GO:0005524">
    <property type="term" value="F:ATP binding"/>
    <property type="evidence" value="ECO:0007669"/>
    <property type="project" value="UniProtKB-KW"/>
</dbReference>
<dbReference type="InterPro" id="IPR023865">
    <property type="entry name" value="Aliphatic_acid_kinase_CS"/>
</dbReference>
<dbReference type="GO" id="GO:0000287">
    <property type="term" value="F:magnesium ion binding"/>
    <property type="evidence" value="ECO:0007669"/>
    <property type="project" value="UniProtKB-UniRule"/>
</dbReference>
<dbReference type="EC" id="2.7.2.1" evidence="9"/>
<name>A0A378LG95_9GAMM</name>
<keyword evidence="3 9" id="KW-0808">Transferase</keyword>
<evidence type="ECO:0000256" key="4">
    <source>
        <dbReference type="ARBA" id="ARBA00022723"/>
    </source>
</evidence>
<evidence type="ECO:0000256" key="10">
    <source>
        <dbReference type="RuleBase" id="RU003835"/>
    </source>
</evidence>
<feature type="binding site" evidence="9">
    <location>
        <position position="14"/>
    </location>
    <ligand>
        <name>Mg(2+)</name>
        <dbReference type="ChEBI" id="CHEBI:18420"/>
    </ligand>
</feature>
<dbReference type="OrthoDB" id="9802453at2"/>
<evidence type="ECO:0000313" key="13">
    <source>
        <dbReference type="Proteomes" id="UP000054820"/>
    </source>
</evidence>
<dbReference type="Proteomes" id="UP000054820">
    <property type="component" value="Unassembled WGS sequence"/>
</dbReference>
<keyword evidence="6 9" id="KW-0418">Kinase</keyword>
<comment type="subcellular location">
    <subcellularLocation>
        <location evidence="9">Cytoplasm</location>
    </subcellularLocation>
</comment>
<feature type="binding site" evidence="9">
    <location>
        <position position="375"/>
    </location>
    <ligand>
        <name>Mg(2+)</name>
        <dbReference type="ChEBI" id="CHEBI:18420"/>
    </ligand>
</feature>
<feature type="site" description="Transition state stabilizer" evidence="9">
    <location>
        <position position="180"/>
    </location>
</feature>
<evidence type="ECO:0000256" key="2">
    <source>
        <dbReference type="ARBA" id="ARBA00022490"/>
    </source>
</evidence>
<evidence type="ECO:0000256" key="5">
    <source>
        <dbReference type="ARBA" id="ARBA00022741"/>
    </source>
</evidence>
<dbReference type="UniPathway" id="UPA00340">
    <property type="reaction ID" value="UER00458"/>
</dbReference>
<keyword evidence="7 9" id="KW-0067">ATP-binding</keyword>
<evidence type="ECO:0000256" key="1">
    <source>
        <dbReference type="ARBA" id="ARBA00008748"/>
    </source>
</evidence>
<sequence length="390" mass="43012">MKLNQLDEVILVINAGSSSIKFSLFISSLTLIYHGEIESIFDNPQITVSNAKHEQIVKKSISSSGYESLLSYLFEWIAHLPTHYILKAVGHRVVHGGRFFDRPILINPDSIKKLSSLNPLAPLHQPHNVAIIESILKRYPDLLQVACFDTSFHQTQDKLATLFAIPRELSEEGIVRYGFHGISYEYIASVLPEPIKNKKVIVAHLGNGASMCAMEHAKSVTTSMGFTALDGLMMGTRCGVIDPGVILYLLQEKKLSVEEVNTILYKKSGLLGVSGISGDMRELQSSKETNAVEAIELFCYRAARELCALASSLQGCDAIIFTAGIGEHSAPVRKKICERLVWLGVMLDESANMRNAAVISHTQSRVFVGVIPTNEEYMIAKHTLNVVLDT</sequence>
<dbReference type="PROSITE" id="PS01075">
    <property type="entry name" value="ACETATE_KINASE_1"/>
    <property type="match status" value="1"/>
</dbReference>